<dbReference type="STRING" id="1454201.NMS_2429"/>
<evidence type="ECO:0000313" key="2">
    <source>
        <dbReference type="Proteomes" id="UP000031760"/>
    </source>
</evidence>
<reference evidence="1 2" key="1">
    <citation type="journal article" date="2014" name="Proc. Natl. Acad. Sci. U.S.A.">
        <title>Functional characterization of flavobacteria rhodopsins reveals a unique class of light-driven chloride pump in bacteria.</title>
        <authorList>
            <person name="Yoshizawa S."/>
            <person name="Kumagai Y."/>
            <person name="Kim H."/>
            <person name="Ogura Y."/>
            <person name="Hayashi T."/>
            <person name="Iwasaki W."/>
            <person name="DeLong E.F."/>
            <person name="Kogure K."/>
        </authorList>
    </citation>
    <scope>NUCLEOTIDE SEQUENCE [LARGE SCALE GENOMIC DNA]</scope>
    <source>
        <strain evidence="1 2">S1-08</strain>
    </source>
</reference>
<dbReference type="AlphaFoldDB" id="W8VWL2"/>
<accession>W8VWL2</accession>
<sequence length="112" mass="12793">MTSSALSAQDYIAPEPNDRQMEEAKMLTQVLNDELSLTEKQILQIEKLNGEFIARRDIIVGDQGLTIVEKNEFLESIYVEQGNEMADILAREQLNLYKRIRGDLQPLVVIVE</sequence>
<dbReference type="KEGG" id="nmf:NMS_2429"/>
<organism evidence="1 2">
    <name type="scientific">Nonlabens marinus S1-08</name>
    <dbReference type="NCBI Taxonomy" id="1454201"/>
    <lineage>
        <taxon>Bacteria</taxon>
        <taxon>Pseudomonadati</taxon>
        <taxon>Bacteroidota</taxon>
        <taxon>Flavobacteriia</taxon>
        <taxon>Flavobacteriales</taxon>
        <taxon>Flavobacteriaceae</taxon>
        <taxon>Nonlabens</taxon>
    </lineage>
</organism>
<gene>
    <name evidence="1" type="ORF">NMS_2429</name>
</gene>
<keyword evidence="2" id="KW-1185">Reference proteome</keyword>
<dbReference type="Proteomes" id="UP000031760">
    <property type="component" value="Chromosome"/>
</dbReference>
<name>W8VWL2_9FLAO</name>
<proteinExistence type="predicted"/>
<dbReference type="HOGENOM" id="CLU_2143266_0_0_10"/>
<evidence type="ECO:0000313" key="1">
    <source>
        <dbReference type="EMBL" id="BAO56438.1"/>
    </source>
</evidence>
<protein>
    <submittedName>
        <fullName evidence="1">Uncharacterized protein</fullName>
    </submittedName>
</protein>
<dbReference type="EMBL" id="AP014548">
    <property type="protein sequence ID" value="BAO56438.1"/>
    <property type="molecule type" value="Genomic_DNA"/>
</dbReference>